<feature type="non-terminal residue" evidence="1">
    <location>
        <position position="107"/>
    </location>
</feature>
<dbReference type="AlphaFoldDB" id="A0A3B0V9N7"/>
<organism evidence="1">
    <name type="scientific">hydrothermal vent metagenome</name>
    <dbReference type="NCBI Taxonomy" id="652676"/>
    <lineage>
        <taxon>unclassified sequences</taxon>
        <taxon>metagenomes</taxon>
        <taxon>ecological metagenomes</taxon>
    </lineage>
</organism>
<protein>
    <submittedName>
        <fullName evidence="1">Uncharacterized protein</fullName>
    </submittedName>
</protein>
<reference evidence="1" key="1">
    <citation type="submission" date="2018-06" db="EMBL/GenBank/DDBJ databases">
        <authorList>
            <person name="Zhirakovskaya E."/>
        </authorList>
    </citation>
    <scope>NUCLEOTIDE SEQUENCE</scope>
</reference>
<gene>
    <name evidence="1" type="ORF">MNBD_CHLOROFLEXI01-1860</name>
</gene>
<dbReference type="SUPFAM" id="SSF69118">
    <property type="entry name" value="AhpD-like"/>
    <property type="match status" value="1"/>
</dbReference>
<dbReference type="EMBL" id="UOEU01000753">
    <property type="protein sequence ID" value="VAW39561.1"/>
    <property type="molecule type" value="Genomic_DNA"/>
</dbReference>
<accession>A0A3B0V9N7</accession>
<evidence type="ECO:0000313" key="1">
    <source>
        <dbReference type="EMBL" id="VAW39561.1"/>
    </source>
</evidence>
<sequence length="107" mass="11750">MNRPHYPANVQKMLDAVLNQQAESSQELRQDVEAFGAACSGSQRAAVKLPEDLRPYLEKVSKHAYKVTDNDVQQIKAAGYSEDEIFELTVCAALGSGLARLEKTLAL</sequence>
<dbReference type="Gene3D" id="1.20.1290.10">
    <property type="entry name" value="AhpD-like"/>
    <property type="match status" value="1"/>
</dbReference>
<name>A0A3B0V9N7_9ZZZZ</name>
<dbReference type="InterPro" id="IPR029032">
    <property type="entry name" value="AhpD-like"/>
</dbReference>
<proteinExistence type="predicted"/>